<organism evidence="1 2">
    <name type="scientific">Daphnia magna</name>
    <dbReference type="NCBI Taxonomy" id="35525"/>
    <lineage>
        <taxon>Eukaryota</taxon>
        <taxon>Metazoa</taxon>
        <taxon>Ecdysozoa</taxon>
        <taxon>Arthropoda</taxon>
        <taxon>Crustacea</taxon>
        <taxon>Branchiopoda</taxon>
        <taxon>Diplostraca</taxon>
        <taxon>Cladocera</taxon>
        <taxon>Anomopoda</taxon>
        <taxon>Daphniidae</taxon>
        <taxon>Daphnia</taxon>
    </lineage>
</organism>
<protein>
    <submittedName>
        <fullName evidence="1">Uncharacterized protein</fullName>
    </submittedName>
</protein>
<evidence type="ECO:0000313" key="1">
    <source>
        <dbReference type="EMBL" id="KAK4021646.1"/>
    </source>
</evidence>
<proteinExistence type="predicted"/>
<name>A0ABR0A925_9CRUS</name>
<keyword evidence="2" id="KW-1185">Reference proteome</keyword>
<accession>A0ABR0A925</accession>
<evidence type="ECO:0000313" key="2">
    <source>
        <dbReference type="Proteomes" id="UP001234178"/>
    </source>
</evidence>
<dbReference type="Proteomes" id="UP001234178">
    <property type="component" value="Unassembled WGS sequence"/>
</dbReference>
<reference evidence="1 2" key="1">
    <citation type="journal article" date="2023" name="Nucleic Acids Res.">
        <title>The hologenome of Daphnia magna reveals possible DNA methylation and microbiome-mediated evolution of the host genome.</title>
        <authorList>
            <person name="Chaturvedi A."/>
            <person name="Li X."/>
            <person name="Dhandapani V."/>
            <person name="Marshall H."/>
            <person name="Kissane S."/>
            <person name="Cuenca-Cambronero M."/>
            <person name="Asole G."/>
            <person name="Calvet F."/>
            <person name="Ruiz-Romero M."/>
            <person name="Marangio P."/>
            <person name="Guigo R."/>
            <person name="Rago D."/>
            <person name="Mirbahai L."/>
            <person name="Eastwood N."/>
            <person name="Colbourne J.K."/>
            <person name="Zhou J."/>
            <person name="Mallon E."/>
            <person name="Orsini L."/>
        </authorList>
    </citation>
    <scope>NUCLEOTIDE SEQUENCE [LARGE SCALE GENOMIC DNA]</scope>
    <source>
        <strain evidence="1">LRV0_1</strain>
    </source>
</reference>
<comment type="caution">
    <text evidence="1">The sequence shown here is derived from an EMBL/GenBank/DDBJ whole genome shotgun (WGS) entry which is preliminary data.</text>
</comment>
<sequence>MLEVLNFVQASLWHNFASHQSLEHDTIHLETDTDVTSPRSLLGALLQETRPHSKVKGQFRILRANLRKLRPPAPDFVA</sequence>
<gene>
    <name evidence="1" type="ORF">OUZ56_003557</name>
</gene>
<dbReference type="EMBL" id="JAOYFB010000036">
    <property type="protein sequence ID" value="KAK4021646.1"/>
    <property type="molecule type" value="Genomic_DNA"/>
</dbReference>